<gene>
    <name evidence="1" type="ORF">US50_C0025G0011</name>
</gene>
<dbReference type="Proteomes" id="UP000033876">
    <property type="component" value="Unassembled WGS sequence"/>
</dbReference>
<name>A0A0G0GYM8_9BACT</name>
<accession>A0A0G0GYM8</accession>
<dbReference type="EMBL" id="LBTF01000025">
    <property type="protein sequence ID" value="KKQ35117.1"/>
    <property type="molecule type" value="Genomic_DNA"/>
</dbReference>
<reference evidence="1 2" key="1">
    <citation type="journal article" date="2015" name="Nature">
        <title>rRNA introns, odd ribosomes, and small enigmatic genomes across a large radiation of phyla.</title>
        <authorList>
            <person name="Brown C.T."/>
            <person name="Hug L.A."/>
            <person name="Thomas B.C."/>
            <person name="Sharon I."/>
            <person name="Castelle C.J."/>
            <person name="Singh A."/>
            <person name="Wilkins M.J."/>
            <person name="Williams K.H."/>
            <person name="Banfield J.F."/>
        </authorList>
    </citation>
    <scope>NUCLEOTIDE SEQUENCE [LARGE SCALE GENOMIC DNA]</scope>
</reference>
<sequence>FEIYIQELSHIKQYQDDPYETTLRQIYSEFTLKPKADDYFHEQYKDSLTSEFHAHQMMAPLLFLEFDSLVGKNCK</sequence>
<evidence type="ECO:0000313" key="2">
    <source>
        <dbReference type="Proteomes" id="UP000033876"/>
    </source>
</evidence>
<organism evidence="1 2">
    <name type="scientific">Candidatus Nomurabacteria bacterium GW2011_GWB1_37_5</name>
    <dbReference type="NCBI Taxonomy" id="1618742"/>
    <lineage>
        <taxon>Bacteria</taxon>
        <taxon>Candidatus Nomuraibacteriota</taxon>
    </lineage>
</organism>
<evidence type="ECO:0000313" key="1">
    <source>
        <dbReference type="EMBL" id="KKQ35117.1"/>
    </source>
</evidence>
<feature type="non-terminal residue" evidence="1">
    <location>
        <position position="1"/>
    </location>
</feature>
<comment type="caution">
    <text evidence="1">The sequence shown here is derived from an EMBL/GenBank/DDBJ whole genome shotgun (WGS) entry which is preliminary data.</text>
</comment>
<dbReference type="AlphaFoldDB" id="A0A0G0GYM8"/>
<protein>
    <submittedName>
        <fullName evidence="1">Uncharacterized protein</fullName>
    </submittedName>
</protein>
<proteinExistence type="predicted"/>